<organism evidence="8 9">
    <name type="scientific">Cymbomonas tetramitiformis</name>
    <dbReference type="NCBI Taxonomy" id="36881"/>
    <lineage>
        <taxon>Eukaryota</taxon>
        <taxon>Viridiplantae</taxon>
        <taxon>Chlorophyta</taxon>
        <taxon>Pyramimonadophyceae</taxon>
        <taxon>Pyramimonadales</taxon>
        <taxon>Pyramimonadaceae</taxon>
        <taxon>Cymbomonas</taxon>
    </lineage>
</organism>
<comment type="caution">
    <text evidence="8">The sequence shown here is derived from an EMBL/GenBank/DDBJ whole genome shotgun (WGS) entry which is preliminary data.</text>
</comment>
<keyword evidence="5" id="KW-0408">Iron</keyword>
<evidence type="ECO:0000256" key="1">
    <source>
        <dbReference type="ARBA" id="ARBA00005896"/>
    </source>
</evidence>
<protein>
    <recommendedName>
        <fullName evidence="7">TauD/TfdA-like domain-containing protein</fullName>
    </recommendedName>
</protein>
<evidence type="ECO:0000256" key="6">
    <source>
        <dbReference type="SAM" id="MobiDB-lite"/>
    </source>
</evidence>
<feature type="region of interest" description="Disordered" evidence="6">
    <location>
        <begin position="129"/>
        <end position="158"/>
    </location>
</feature>
<proteinExistence type="inferred from homology"/>
<keyword evidence="4" id="KW-0560">Oxidoreductase</keyword>
<evidence type="ECO:0000256" key="2">
    <source>
        <dbReference type="ARBA" id="ARBA00022723"/>
    </source>
</evidence>
<reference evidence="8 9" key="1">
    <citation type="journal article" date="2015" name="Genome Biol. Evol.">
        <title>Comparative Genomics of a Bacterivorous Green Alga Reveals Evolutionary Causalities and Consequences of Phago-Mixotrophic Mode of Nutrition.</title>
        <authorList>
            <person name="Burns J.A."/>
            <person name="Paasch A."/>
            <person name="Narechania A."/>
            <person name="Kim E."/>
        </authorList>
    </citation>
    <scope>NUCLEOTIDE SEQUENCE [LARGE SCALE GENOMIC DNA]</scope>
    <source>
        <strain evidence="8 9">PLY_AMNH</strain>
    </source>
</reference>
<keyword evidence="3" id="KW-0223">Dioxygenase</keyword>
<dbReference type="SUPFAM" id="SSF51197">
    <property type="entry name" value="Clavaminate synthase-like"/>
    <property type="match status" value="1"/>
</dbReference>
<evidence type="ECO:0000256" key="3">
    <source>
        <dbReference type="ARBA" id="ARBA00022964"/>
    </source>
</evidence>
<dbReference type="GO" id="GO:0046872">
    <property type="term" value="F:metal ion binding"/>
    <property type="evidence" value="ECO:0007669"/>
    <property type="project" value="UniProtKB-KW"/>
</dbReference>
<dbReference type="GO" id="GO:0005737">
    <property type="term" value="C:cytoplasm"/>
    <property type="evidence" value="ECO:0007669"/>
    <property type="project" value="TreeGrafter"/>
</dbReference>
<dbReference type="PANTHER" id="PTHR30468:SF1">
    <property type="entry name" value="ALPHA-KETOGLUTARATE-DEPENDENT SULFONATE DIOXYGENASE"/>
    <property type="match status" value="1"/>
</dbReference>
<evidence type="ECO:0000256" key="5">
    <source>
        <dbReference type="ARBA" id="ARBA00023004"/>
    </source>
</evidence>
<name>A0AAE0BQB1_9CHLO</name>
<dbReference type="Proteomes" id="UP001190700">
    <property type="component" value="Unassembled WGS sequence"/>
</dbReference>
<evidence type="ECO:0000259" key="7">
    <source>
        <dbReference type="Pfam" id="PF02668"/>
    </source>
</evidence>
<dbReference type="Gene3D" id="3.60.130.10">
    <property type="entry name" value="Clavaminate synthase-like"/>
    <property type="match status" value="1"/>
</dbReference>
<keyword evidence="9" id="KW-1185">Reference proteome</keyword>
<dbReference type="InterPro" id="IPR042098">
    <property type="entry name" value="TauD-like_sf"/>
</dbReference>
<dbReference type="PANTHER" id="PTHR30468">
    <property type="entry name" value="ALPHA-KETOGLUTARATE-DEPENDENT SULFONATE DIOXYGENASE"/>
    <property type="match status" value="1"/>
</dbReference>
<feature type="domain" description="TauD/TfdA-like" evidence="7">
    <location>
        <begin position="51"/>
        <end position="365"/>
    </location>
</feature>
<evidence type="ECO:0000313" key="8">
    <source>
        <dbReference type="EMBL" id="KAK3240090.1"/>
    </source>
</evidence>
<dbReference type="EMBL" id="LGRX02033744">
    <property type="protein sequence ID" value="KAK3240090.1"/>
    <property type="molecule type" value="Genomic_DNA"/>
</dbReference>
<evidence type="ECO:0000313" key="9">
    <source>
        <dbReference type="Proteomes" id="UP001190700"/>
    </source>
</evidence>
<keyword evidence="2" id="KW-0479">Metal-binding</keyword>
<accession>A0AAE0BQB1</accession>
<evidence type="ECO:0000256" key="4">
    <source>
        <dbReference type="ARBA" id="ARBA00023002"/>
    </source>
</evidence>
<sequence>MAHRSSVEPSSECQQFRPLLISQAHEQSDDQVIYRKLRTVRDVESSSVPSFGAEVESSTAAGVLLQGWCEGNHDAVAEVRRALAVYGVIGFRRSPEGRLLGPDDLVRLAGFLGCIQSTPQSSLWGVAAGDGPRAPPFPSAQTPPPIRTRSEPPGSSPSTAVLRVVREAGQTGEVFGEHWHRDGGFLEPPPQVGIFLGAEVPPLGGDTLFACQQAACAALDLRLRSTLRAARARHSQVNRRLIPQGDARAEAGPFPSNLRNVLGRHPQSGKEVIDVCEGFTEELLLSDQNSSLNGDNQNKDIGTEEEVAGTVPNEVLNELLRHCEQNEFTCRWVWRPGDLVIFDNHRTIHKATAGYQGFRREILRVLVGNLHPLQQPVLPRSGVS</sequence>
<feature type="compositionally biased region" description="Pro residues" evidence="6">
    <location>
        <begin position="133"/>
        <end position="146"/>
    </location>
</feature>
<dbReference type="InterPro" id="IPR051323">
    <property type="entry name" value="AtsK-like"/>
</dbReference>
<dbReference type="Pfam" id="PF02668">
    <property type="entry name" value="TauD"/>
    <property type="match status" value="1"/>
</dbReference>
<dbReference type="GO" id="GO:0016706">
    <property type="term" value="F:2-oxoglutarate-dependent dioxygenase activity"/>
    <property type="evidence" value="ECO:0007669"/>
    <property type="project" value="TreeGrafter"/>
</dbReference>
<comment type="similarity">
    <text evidence="1">Belongs to the TfdA dioxygenase family.</text>
</comment>
<gene>
    <name evidence="8" type="ORF">CYMTET_50036</name>
</gene>
<dbReference type="AlphaFoldDB" id="A0AAE0BQB1"/>
<dbReference type="InterPro" id="IPR003819">
    <property type="entry name" value="TauD/TfdA-like"/>
</dbReference>